<feature type="domain" description="VanZ-like" evidence="2">
    <location>
        <begin position="22"/>
        <end position="146"/>
    </location>
</feature>
<feature type="transmembrane region" description="Helical" evidence="1">
    <location>
        <begin position="101"/>
        <end position="123"/>
    </location>
</feature>
<keyword evidence="1" id="KW-1133">Transmembrane helix</keyword>
<protein>
    <submittedName>
        <fullName evidence="3">VanZ family protein</fullName>
    </submittedName>
</protein>
<proteinExistence type="predicted"/>
<accession>A0ABX7E7R7</accession>
<feature type="transmembrane region" description="Helical" evidence="1">
    <location>
        <begin position="12"/>
        <end position="34"/>
    </location>
</feature>
<evidence type="ECO:0000256" key="1">
    <source>
        <dbReference type="SAM" id="Phobius"/>
    </source>
</evidence>
<dbReference type="PANTHER" id="PTHR36834:SF1">
    <property type="entry name" value="INTEGRAL MEMBRANE PROTEIN"/>
    <property type="match status" value="1"/>
</dbReference>
<evidence type="ECO:0000313" key="3">
    <source>
        <dbReference type="EMBL" id="QQZ11291.1"/>
    </source>
</evidence>
<dbReference type="InterPro" id="IPR006976">
    <property type="entry name" value="VanZ-like"/>
</dbReference>
<name>A0ABX7E7R7_9BACI</name>
<dbReference type="RefSeq" id="WP_202780560.1">
    <property type="nucleotide sequence ID" value="NZ_CP065425.1"/>
</dbReference>
<gene>
    <name evidence="3" type="ORF">I5776_10565</name>
</gene>
<sequence length="164" mass="19410">MFQIINLKKVRKILKIIFWLIFFVYFCYMLYILFLGRYRIPTTQENYNIIPFKTIKMYIDYYDHFNFTIWFSNLFGNVLAFMPLGFLAPLLIKRLNGFLKVLFLSFFTTVVVETIQLIYHVGGFDVDDIILNTIGGVLGYLVFLIIYTNITNPSKGNSEFTNIR</sequence>
<organism evidence="3 4">
    <name type="scientific">Heyndrickxia vini</name>
    <dbReference type="NCBI Taxonomy" id="1476025"/>
    <lineage>
        <taxon>Bacteria</taxon>
        <taxon>Bacillati</taxon>
        <taxon>Bacillota</taxon>
        <taxon>Bacilli</taxon>
        <taxon>Bacillales</taxon>
        <taxon>Bacillaceae</taxon>
        <taxon>Heyndrickxia</taxon>
    </lineage>
</organism>
<dbReference type="Pfam" id="PF04892">
    <property type="entry name" value="VanZ"/>
    <property type="match status" value="1"/>
</dbReference>
<feature type="transmembrane region" description="Helical" evidence="1">
    <location>
        <begin position="67"/>
        <end position="92"/>
    </location>
</feature>
<dbReference type="PANTHER" id="PTHR36834">
    <property type="entry name" value="MEMBRANE PROTEIN-RELATED"/>
    <property type="match status" value="1"/>
</dbReference>
<keyword evidence="4" id="KW-1185">Reference proteome</keyword>
<evidence type="ECO:0000259" key="2">
    <source>
        <dbReference type="Pfam" id="PF04892"/>
    </source>
</evidence>
<dbReference type="Proteomes" id="UP000595691">
    <property type="component" value="Chromosome"/>
</dbReference>
<keyword evidence="1" id="KW-0812">Transmembrane</keyword>
<keyword evidence="1" id="KW-0472">Membrane</keyword>
<evidence type="ECO:0000313" key="4">
    <source>
        <dbReference type="Proteomes" id="UP000595691"/>
    </source>
</evidence>
<dbReference type="InterPro" id="IPR053150">
    <property type="entry name" value="Teicoplanin_resist-assoc"/>
</dbReference>
<feature type="transmembrane region" description="Helical" evidence="1">
    <location>
        <begin position="129"/>
        <end position="150"/>
    </location>
</feature>
<dbReference type="EMBL" id="CP065425">
    <property type="protein sequence ID" value="QQZ11291.1"/>
    <property type="molecule type" value="Genomic_DNA"/>
</dbReference>
<reference evidence="3 4" key="1">
    <citation type="submission" date="2020-11" db="EMBL/GenBank/DDBJ databases">
        <title>Taxonomic evaluation of the Bacillus sporothermodurans group of bacteria based on whole genome sequences.</title>
        <authorList>
            <person name="Fiedler G."/>
            <person name="Herbstmann A.-D."/>
            <person name="Doll E."/>
            <person name="Wenning M."/>
            <person name="Brinks E."/>
            <person name="Kabisch J."/>
            <person name="Breitenwieser F."/>
            <person name="Lappann M."/>
            <person name="Boehnlein C."/>
            <person name="Franz C."/>
        </authorList>
    </citation>
    <scope>NUCLEOTIDE SEQUENCE [LARGE SCALE GENOMIC DNA]</scope>
    <source>
        <strain evidence="3 4">JCM 19841</strain>
    </source>
</reference>